<feature type="transmembrane region" description="Helical" evidence="1">
    <location>
        <begin position="32"/>
        <end position="51"/>
    </location>
</feature>
<evidence type="ECO:0000313" key="2">
    <source>
        <dbReference type="EMBL" id="QKG84710.1"/>
    </source>
</evidence>
<dbReference type="EMBL" id="CP048104">
    <property type="protein sequence ID" value="QKG84710.1"/>
    <property type="molecule type" value="Genomic_DNA"/>
</dbReference>
<dbReference type="KEGG" id="kpul:GXN76_09660"/>
<accession>A0A7D4BK82</accession>
<reference evidence="2 3" key="1">
    <citation type="submission" date="2020-01" db="EMBL/GenBank/DDBJ databases">
        <authorList>
            <person name="Gulvik C.A."/>
            <person name="Batra D.G."/>
        </authorList>
    </citation>
    <scope>NUCLEOTIDE SEQUENCE [LARGE SCALE GENOMIC DNA]</scope>
    <source>
        <strain evidence="2 3">W9323</strain>
    </source>
</reference>
<dbReference type="AlphaFoldDB" id="A0A7D4BK82"/>
<name>A0A7D4BK82_9BACL</name>
<keyword evidence="1" id="KW-0472">Membrane</keyword>
<sequence length="68" mass="8122">MRELLKYILLVLSIGLQLTFIVMLFFNPVIAWIAFGLFIVSLCSLITVFIVERKQEKKEEKFDDYRDY</sequence>
<proteinExistence type="predicted"/>
<evidence type="ECO:0000313" key="3">
    <source>
        <dbReference type="Proteomes" id="UP000503088"/>
    </source>
</evidence>
<feature type="transmembrane region" description="Helical" evidence="1">
    <location>
        <begin position="7"/>
        <end position="26"/>
    </location>
</feature>
<evidence type="ECO:0000256" key="1">
    <source>
        <dbReference type="SAM" id="Phobius"/>
    </source>
</evidence>
<dbReference type="Proteomes" id="UP000503088">
    <property type="component" value="Chromosome"/>
</dbReference>
<protein>
    <submittedName>
        <fullName evidence="2">Uncharacterized protein</fullName>
    </submittedName>
</protein>
<dbReference type="RefSeq" id="WP_173222687.1">
    <property type="nucleotide sequence ID" value="NZ_CP048104.1"/>
</dbReference>
<keyword evidence="1" id="KW-1133">Transmembrane helix</keyword>
<organism evidence="2 3">
    <name type="scientific">Kroppenstedtia pulmonis</name>
    <dbReference type="NCBI Taxonomy" id="1380685"/>
    <lineage>
        <taxon>Bacteria</taxon>
        <taxon>Bacillati</taxon>
        <taxon>Bacillota</taxon>
        <taxon>Bacilli</taxon>
        <taxon>Bacillales</taxon>
        <taxon>Thermoactinomycetaceae</taxon>
        <taxon>Kroppenstedtia</taxon>
    </lineage>
</organism>
<keyword evidence="3" id="KW-1185">Reference proteome</keyword>
<gene>
    <name evidence="2" type="ORF">GXN76_09660</name>
</gene>
<keyword evidence="1" id="KW-0812">Transmembrane</keyword>